<feature type="compositionally biased region" description="Low complexity" evidence="1">
    <location>
        <begin position="40"/>
        <end position="65"/>
    </location>
</feature>
<feature type="signal peptide" evidence="2">
    <location>
        <begin position="1"/>
        <end position="18"/>
    </location>
</feature>
<dbReference type="Proteomes" id="UP000649753">
    <property type="component" value="Unassembled WGS sequence"/>
</dbReference>
<sequence length="177" mass="17488">MRRLLVTAAAITVLFVAAGCSGERDRVAGPGSSGTGPSGGVPSSGAPSPGSTAPGPTGSPGTDTGPAGGNGKEVCEAATKASTTSVQTFVAELGKSLQAAGANDTAGAQAAQRKAEAALRTWGTAMQEQSGKATDARLKAVLAEIATEVSTMKASVDSVDENKLDQLQQRLDQLCGT</sequence>
<feature type="region of interest" description="Disordered" evidence="1">
    <location>
        <begin position="23"/>
        <end position="76"/>
    </location>
</feature>
<proteinExistence type="predicted"/>
<comment type="caution">
    <text evidence="3">The sequence shown here is derived from an EMBL/GenBank/DDBJ whole genome shotgun (WGS) entry which is preliminary data.</text>
</comment>
<name>A0A927MDT3_9ACTN</name>
<reference evidence="3" key="1">
    <citation type="submission" date="2020-10" db="EMBL/GenBank/DDBJ databases">
        <title>Sequencing the genomes of 1000 actinobacteria strains.</title>
        <authorList>
            <person name="Klenk H.-P."/>
        </authorList>
    </citation>
    <scope>NUCLEOTIDE SEQUENCE</scope>
    <source>
        <strain evidence="3">DSM 46832</strain>
    </source>
</reference>
<dbReference type="AlphaFoldDB" id="A0A927MDT3"/>
<dbReference type="EMBL" id="JADBEB010000001">
    <property type="protein sequence ID" value="MBE1492888.1"/>
    <property type="molecule type" value="Genomic_DNA"/>
</dbReference>
<keyword evidence="4" id="KW-1185">Reference proteome</keyword>
<organism evidence="3 4">
    <name type="scientific">Plantactinospora soyae</name>
    <dbReference type="NCBI Taxonomy" id="1544732"/>
    <lineage>
        <taxon>Bacteria</taxon>
        <taxon>Bacillati</taxon>
        <taxon>Actinomycetota</taxon>
        <taxon>Actinomycetes</taxon>
        <taxon>Micromonosporales</taxon>
        <taxon>Micromonosporaceae</taxon>
        <taxon>Plantactinospora</taxon>
    </lineage>
</organism>
<evidence type="ECO:0000313" key="3">
    <source>
        <dbReference type="EMBL" id="MBE1492888.1"/>
    </source>
</evidence>
<evidence type="ECO:0000256" key="1">
    <source>
        <dbReference type="SAM" id="MobiDB-lite"/>
    </source>
</evidence>
<protein>
    <submittedName>
        <fullName evidence="3">Uncharacterized protein</fullName>
    </submittedName>
</protein>
<gene>
    <name evidence="3" type="ORF">H4W31_008526</name>
</gene>
<dbReference type="PROSITE" id="PS51257">
    <property type="entry name" value="PROKAR_LIPOPROTEIN"/>
    <property type="match status" value="1"/>
</dbReference>
<accession>A0A927MDT3</accession>
<evidence type="ECO:0000256" key="2">
    <source>
        <dbReference type="SAM" id="SignalP"/>
    </source>
</evidence>
<feature type="chain" id="PRO_5039598211" evidence="2">
    <location>
        <begin position="19"/>
        <end position="177"/>
    </location>
</feature>
<keyword evidence="2" id="KW-0732">Signal</keyword>
<dbReference type="RefSeq" id="WP_192771724.1">
    <property type="nucleotide sequence ID" value="NZ_JADBEB010000001.1"/>
</dbReference>
<evidence type="ECO:0000313" key="4">
    <source>
        <dbReference type="Proteomes" id="UP000649753"/>
    </source>
</evidence>